<dbReference type="PANTHER" id="PTHR12526:SF636">
    <property type="entry name" value="BLL3647 PROTEIN"/>
    <property type="match status" value="1"/>
</dbReference>
<dbReference type="Pfam" id="PF00534">
    <property type="entry name" value="Glycos_transf_1"/>
    <property type="match status" value="1"/>
</dbReference>
<evidence type="ECO:0000256" key="1">
    <source>
        <dbReference type="ARBA" id="ARBA00022679"/>
    </source>
</evidence>
<keyword evidence="1" id="KW-0808">Transferase</keyword>
<comment type="caution">
    <text evidence="3">The sequence shown here is derived from an EMBL/GenBank/DDBJ whole genome shotgun (WGS) entry which is preliminary data.</text>
</comment>
<dbReference type="OrthoDB" id="5172124at2"/>
<proteinExistence type="predicted"/>
<reference evidence="3 4" key="1">
    <citation type="submission" date="2019-07" db="EMBL/GenBank/DDBJ databases">
        <title>Whole genome shotgun sequence of Cellulomonas soli NBRC 109434.</title>
        <authorList>
            <person name="Hosoyama A."/>
            <person name="Uohara A."/>
            <person name="Ohji S."/>
            <person name="Ichikawa N."/>
        </authorList>
    </citation>
    <scope>NUCLEOTIDE SEQUENCE [LARGE SCALE GENOMIC DNA]</scope>
    <source>
        <strain evidence="3 4">NBRC 109434</strain>
    </source>
</reference>
<dbReference type="PANTHER" id="PTHR12526">
    <property type="entry name" value="GLYCOSYLTRANSFERASE"/>
    <property type="match status" value="1"/>
</dbReference>
<sequence>MKVAMVTPMSPDSAIADVMLQTVLPLASHWQLDVWTPTEGELRPCPVPVHRFEDTHPEVVAALERYDVVVHVLGDSPLHTRILPLAIAVPGLVVLHDASITNLVRHTAIDRGFLAELVRGVRAEHGPGAAEVLRTGAPEDRPGGWMQFCADVPLDGTVLERSLGAVVHSDWHARRVDGRSLGDVTVARLPVPTNRTHTPARDEASALLDTLKADDVLVVTVGSVNANRHIDEMLEATAGDELLARRVRLWAIGAAEDDEAARLRATADRLGLSDRFDITGRVTDGVLAALLDRAHVGFALRDPVLEGQSASVLTQMEAGLPVVVYDHAHYSELPADAVVKVDPATGARGVAAALRRLVDEPDLRARLGARARAHVLEERTPEAYADALREAASLAMAARPLLHVTSDVAARLARLDLDTVPAVVDSVMDVLFELYDLA</sequence>
<dbReference type="Gene3D" id="3.40.50.2000">
    <property type="entry name" value="Glycogen Phosphorylase B"/>
    <property type="match status" value="1"/>
</dbReference>
<evidence type="ECO:0000313" key="4">
    <source>
        <dbReference type="Proteomes" id="UP000321798"/>
    </source>
</evidence>
<dbReference type="RefSeq" id="WP_146951129.1">
    <property type="nucleotide sequence ID" value="NZ_BAABBJ010000005.1"/>
</dbReference>
<dbReference type="GO" id="GO:0016757">
    <property type="term" value="F:glycosyltransferase activity"/>
    <property type="evidence" value="ECO:0007669"/>
    <property type="project" value="InterPro"/>
</dbReference>
<accession>A0A512P804</accession>
<name>A0A512P804_9CELL</name>
<dbReference type="SUPFAM" id="SSF53756">
    <property type="entry name" value="UDP-Glycosyltransferase/glycogen phosphorylase"/>
    <property type="match status" value="1"/>
</dbReference>
<keyword evidence="4" id="KW-1185">Reference proteome</keyword>
<dbReference type="EMBL" id="BKAL01000001">
    <property type="protein sequence ID" value="GEP67331.1"/>
    <property type="molecule type" value="Genomic_DNA"/>
</dbReference>
<dbReference type="AlphaFoldDB" id="A0A512P804"/>
<gene>
    <name evidence="3" type="ORF">CSO01_00460</name>
</gene>
<evidence type="ECO:0000259" key="2">
    <source>
        <dbReference type="Pfam" id="PF00534"/>
    </source>
</evidence>
<dbReference type="InterPro" id="IPR001296">
    <property type="entry name" value="Glyco_trans_1"/>
</dbReference>
<protein>
    <recommendedName>
        <fullName evidence="2">Glycosyl transferase family 1 domain-containing protein</fullName>
    </recommendedName>
</protein>
<dbReference type="Proteomes" id="UP000321798">
    <property type="component" value="Unassembled WGS sequence"/>
</dbReference>
<evidence type="ECO:0000313" key="3">
    <source>
        <dbReference type="EMBL" id="GEP67331.1"/>
    </source>
</evidence>
<organism evidence="3 4">
    <name type="scientific">Cellulomonas soli</name>
    <dbReference type="NCBI Taxonomy" id="931535"/>
    <lineage>
        <taxon>Bacteria</taxon>
        <taxon>Bacillati</taxon>
        <taxon>Actinomycetota</taxon>
        <taxon>Actinomycetes</taxon>
        <taxon>Micrococcales</taxon>
        <taxon>Cellulomonadaceae</taxon>
        <taxon>Cellulomonas</taxon>
    </lineage>
</organism>
<feature type="domain" description="Glycosyl transferase family 1" evidence="2">
    <location>
        <begin position="212"/>
        <end position="373"/>
    </location>
</feature>